<dbReference type="InterPro" id="IPR008949">
    <property type="entry name" value="Isoprenoid_synthase_dom_sf"/>
</dbReference>
<evidence type="ECO:0000313" key="1">
    <source>
        <dbReference type="EMBL" id="GLR26583.1"/>
    </source>
</evidence>
<organism evidence="1 2">
    <name type="scientific">Limnobacter litoralis</name>
    <dbReference type="NCBI Taxonomy" id="481366"/>
    <lineage>
        <taxon>Bacteria</taxon>
        <taxon>Pseudomonadati</taxon>
        <taxon>Pseudomonadota</taxon>
        <taxon>Betaproteobacteria</taxon>
        <taxon>Burkholderiales</taxon>
        <taxon>Burkholderiaceae</taxon>
        <taxon>Limnobacter</taxon>
    </lineage>
</organism>
<proteinExistence type="predicted"/>
<gene>
    <name evidence="1" type="ORF">GCM10007875_16730</name>
</gene>
<keyword evidence="2" id="KW-1185">Reference proteome</keyword>
<dbReference type="InterPro" id="IPR002060">
    <property type="entry name" value="Squ/phyt_synthse"/>
</dbReference>
<dbReference type="Pfam" id="PF00494">
    <property type="entry name" value="SQS_PSY"/>
    <property type="match status" value="1"/>
</dbReference>
<protein>
    <recommendedName>
        <fullName evidence="3">Phytoene synthase</fullName>
    </recommendedName>
</protein>
<comment type="caution">
    <text evidence="1">The sequence shown here is derived from an EMBL/GenBank/DDBJ whole genome shotgun (WGS) entry which is preliminary data.</text>
</comment>
<dbReference type="Proteomes" id="UP001156664">
    <property type="component" value="Unassembled WGS sequence"/>
</dbReference>
<dbReference type="Gene3D" id="1.10.600.10">
    <property type="entry name" value="Farnesyl Diphosphate Synthase"/>
    <property type="match status" value="1"/>
</dbReference>
<evidence type="ECO:0000313" key="2">
    <source>
        <dbReference type="Proteomes" id="UP001156664"/>
    </source>
</evidence>
<name>A0ABQ5YPQ0_9BURK</name>
<accession>A0ABQ5YPQ0</accession>
<evidence type="ECO:0008006" key="3">
    <source>
        <dbReference type="Google" id="ProtNLM"/>
    </source>
</evidence>
<dbReference type="EMBL" id="BSOJ01000015">
    <property type="protein sequence ID" value="GLR26583.1"/>
    <property type="molecule type" value="Genomic_DNA"/>
</dbReference>
<reference evidence="2" key="1">
    <citation type="journal article" date="2019" name="Int. J. Syst. Evol. Microbiol.">
        <title>The Global Catalogue of Microorganisms (GCM) 10K type strain sequencing project: providing services to taxonomists for standard genome sequencing and annotation.</title>
        <authorList>
            <consortium name="The Broad Institute Genomics Platform"/>
            <consortium name="The Broad Institute Genome Sequencing Center for Infectious Disease"/>
            <person name="Wu L."/>
            <person name="Ma J."/>
        </authorList>
    </citation>
    <scope>NUCLEOTIDE SEQUENCE [LARGE SCALE GENOMIC DNA]</scope>
    <source>
        <strain evidence="2">NBRC 105857</strain>
    </source>
</reference>
<sequence length="280" mass="32594">MISANSFSYCSEKVCQPGSSLHYALLFQNPEDRAFWLGCFTLAHEIRSTSMKQLEAGLTQVKLGWWRNALVDAKTQASQHPIIQAIGQHHINAVPEAAWGDLIEQMVDSCEVKRHNTLADWHATTLRELEPWSHLIAVKAGVSDTKQLHELLNFWAWSIELCQLLRLAKYLDENFQPVPVDWLQQHEVTAEQVRQRAHDERTTALFISMAKTLREEAELAWKRLPQTLRLFARPLRALFRMRVAEFNLHKPSNYLLLTEQKMLTPWKKFSISWTTQVLRW</sequence>
<dbReference type="RefSeq" id="WP_284281205.1">
    <property type="nucleotide sequence ID" value="NZ_BSOJ01000015.1"/>
</dbReference>
<dbReference type="SUPFAM" id="SSF48576">
    <property type="entry name" value="Terpenoid synthases"/>
    <property type="match status" value="1"/>
</dbReference>